<evidence type="ECO:0000313" key="1">
    <source>
        <dbReference type="EMBL" id="CAK9262074.1"/>
    </source>
</evidence>
<protein>
    <submittedName>
        <fullName evidence="1">Uncharacterized protein</fullName>
    </submittedName>
</protein>
<dbReference type="EMBL" id="OZ020109">
    <property type="protein sequence ID" value="CAK9262074.1"/>
    <property type="molecule type" value="Genomic_DNA"/>
</dbReference>
<dbReference type="Proteomes" id="UP001497444">
    <property type="component" value="Chromosome 14"/>
</dbReference>
<organism evidence="1 2">
    <name type="scientific">Sphagnum jensenii</name>
    <dbReference type="NCBI Taxonomy" id="128206"/>
    <lineage>
        <taxon>Eukaryota</taxon>
        <taxon>Viridiplantae</taxon>
        <taxon>Streptophyta</taxon>
        <taxon>Embryophyta</taxon>
        <taxon>Bryophyta</taxon>
        <taxon>Sphagnophytina</taxon>
        <taxon>Sphagnopsida</taxon>
        <taxon>Sphagnales</taxon>
        <taxon>Sphagnaceae</taxon>
        <taxon>Sphagnum</taxon>
    </lineage>
</organism>
<proteinExistence type="predicted"/>
<gene>
    <name evidence="1" type="ORF">CSSPJE1EN1_LOCUS7552</name>
</gene>
<sequence length="153" mass="16302">MDCLMMMTTGCTSARSQLLVMGMATMTVFLAITLLFSPLQYSEAAEEECVLPTSTGMFLCMNCRVPEGSAAAATAPSTSNAQCEVLVLLPAGTKVEIQCYQFGEGPGSTIWYKVCVVDGSTLVEPGICGYLQQPEVQFCLRAGIVIPYCPCVV</sequence>
<name>A0ABP0W5K2_9BRYO</name>
<keyword evidence="2" id="KW-1185">Reference proteome</keyword>
<reference evidence="1" key="1">
    <citation type="submission" date="2024-02" db="EMBL/GenBank/DDBJ databases">
        <authorList>
            <consortium name="ELIXIR-Norway"/>
            <consortium name="Elixir Norway"/>
        </authorList>
    </citation>
    <scope>NUCLEOTIDE SEQUENCE</scope>
</reference>
<accession>A0ABP0W5K2</accession>
<evidence type="ECO:0000313" key="2">
    <source>
        <dbReference type="Proteomes" id="UP001497444"/>
    </source>
</evidence>